<dbReference type="Gene3D" id="1.10.287.130">
    <property type="match status" value="1"/>
</dbReference>
<dbReference type="Proteomes" id="UP000807825">
    <property type="component" value="Unassembled WGS sequence"/>
</dbReference>
<accession>A0A9D6V3V6</accession>
<sequence>MKMVSRNYPYFVSALILLAAVPLGWFAGAAFAGCTAILAGASFLQTRFMLAKVRKAEQERQIMDDQICRIEKLSTVDELSAGIAHEIN</sequence>
<reference evidence="1" key="1">
    <citation type="submission" date="2020-07" db="EMBL/GenBank/DDBJ databases">
        <title>Huge and variable diversity of episymbiotic CPR bacteria and DPANN archaea in groundwater ecosystems.</title>
        <authorList>
            <person name="He C.Y."/>
            <person name="Keren R."/>
            <person name="Whittaker M."/>
            <person name="Farag I.F."/>
            <person name="Doudna J."/>
            <person name="Cate J.H.D."/>
            <person name="Banfield J.F."/>
        </authorList>
    </citation>
    <scope>NUCLEOTIDE SEQUENCE</scope>
    <source>
        <strain evidence="1">NC_groundwater_1664_Pr3_B-0.1um_52_9</strain>
    </source>
</reference>
<feature type="non-terminal residue" evidence="1">
    <location>
        <position position="88"/>
    </location>
</feature>
<evidence type="ECO:0000313" key="2">
    <source>
        <dbReference type="Proteomes" id="UP000807825"/>
    </source>
</evidence>
<dbReference type="EMBL" id="JACRDE010000423">
    <property type="protein sequence ID" value="MBI5251044.1"/>
    <property type="molecule type" value="Genomic_DNA"/>
</dbReference>
<comment type="caution">
    <text evidence="1">The sequence shown here is derived from an EMBL/GenBank/DDBJ whole genome shotgun (WGS) entry which is preliminary data.</text>
</comment>
<evidence type="ECO:0000313" key="1">
    <source>
        <dbReference type="EMBL" id="MBI5251044.1"/>
    </source>
</evidence>
<protein>
    <submittedName>
        <fullName evidence="1">Uncharacterized protein</fullName>
    </submittedName>
</protein>
<organism evidence="1 2">
    <name type="scientific">Desulfomonile tiedjei</name>
    <dbReference type="NCBI Taxonomy" id="2358"/>
    <lineage>
        <taxon>Bacteria</taxon>
        <taxon>Pseudomonadati</taxon>
        <taxon>Thermodesulfobacteriota</taxon>
        <taxon>Desulfomonilia</taxon>
        <taxon>Desulfomonilales</taxon>
        <taxon>Desulfomonilaceae</taxon>
        <taxon>Desulfomonile</taxon>
    </lineage>
</organism>
<dbReference type="AlphaFoldDB" id="A0A9D6V3V6"/>
<dbReference type="PROSITE" id="PS51257">
    <property type="entry name" value="PROKAR_LIPOPROTEIN"/>
    <property type="match status" value="1"/>
</dbReference>
<gene>
    <name evidence="1" type="ORF">HY912_16260</name>
</gene>
<proteinExistence type="predicted"/>
<name>A0A9D6V3V6_9BACT</name>